<dbReference type="STRING" id="56646.A0A2L2T4K1"/>
<dbReference type="CDD" id="cd21381">
    <property type="entry name" value="CTWD_TTC4"/>
    <property type="match status" value="1"/>
</dbReference>
<dbReference type="GO" id="GO:0005829">
    <property type="term" value="C:cytosol"/>
    <property type="evidence" value="ECO:0007669"/>
    <property type="project" value="TreeGrafter"/>
</dbReference>
<dbReference type="GO" id="GO:0006457">
    <property type="term" value="P:protein folding"/>
    <property type="evidence" value="ECO:0007669"/>
    <property type="project" value="TreeGrafter"/>
</dbReference>
<evidence type="ECO:0000256" key="4">
    <source>
        <dbReference type="SAM" id="MobiDB-lite"/>
    </source>
</evidence>
<comment type="similarity">
    <text evidence="3">Belongs to the TTC4 family.</text>
</comment>
<dbReference type="EMBL" id="LN649232">
    <property type="protein sequence ID" value="CEI40209.1"/>
    <property type="molecule type" value="Genomic_DNA"/>
</dbReference>
<evidence type="ECO:0000313" key="6">
    <source>
        <dbReference type="EMBL" id="CEI40209.1"/>
    </source>
</evidence>
<evidence type="ECO:0000256" key="3">
    <source>
        <dbReference type="ARBA" id="ARBA00023602"/>
    </source>
</evidence>
<keyword evidence="7" id="KW-1185">Reference proteome</keyword>
<dbReference type="Proteomes" id="UP000245910">
    <property type="component" value="Chromosome IIII"/>
</dbReference>
<feature type="compositionally biased region" description="Polar residues" evidence="4">
    <location>
        <begin position="15"/>
        <end position="34"/>
    </location>
</feature>
<evidence type="ECO:0000313" key="7">
    <source>
        <dbReference type="Proteomes" id="UP000245910"/>
    </source>
</evidence>
<dbReference type="GO" id="GO:0051879">
    <property type="term" value="F:Hsp90 protein binding"/>
    <property type="evidence" value="ECO:0007669"/>
    <property type="project" value="InterPro"/>
</dbReference>
<reference evidence="7" key="1">
    <citation type="submission" date="2014-10" db="EMBL/GenBank/DDBJ databases">
        <authorList>
            <person name="King R."/>
        </authorList>
    </citation>
    <scope>NUCLEOTIDE SEQUENCE [LARGE SCALE GENOMIC DNA]</scope>
    <source>
        <strain evidence="7">A3/5</strain>
    </source>
</reference>
<organism evidence="6 7">
    <name type="scientific">Fusarium venenatum</name>
    <dbReference type="NCBI Taxonomy" id="56646"/>
    <lineage>
        <taxon>Eukaryota</taxon>
        <taxon>Fungi</taxon>
        <taxon>Dikarya</taxon>
        <taxon>Ascomycota</taxon>
        <taxon>Pezizomycotina</taxon>
        <taxon>Sordariomycetes</taxon>
        <taxon>Hypocreomycetidae</taxon>
        <taxon>Hypocreales</taxon>
        <taxon>Nectriaceae</taxon>
        <taxon>Fusarium</taxon>
    </lineage>
</organism>
<dbReference type="InterPro" id="IPR011990">
    <property type="entry name" value="TPR-like_helical_dom_sf"/>
</dbReference>
<name>A0A2L2T4K1_9HYPO</name>
<dbReference type="GO" id="GO:0030544">
    <property type="term" value="F:Hsp70 protein binding"/>
    <property type="evidence" value="ECO:0007669"/>
    <property type="project" value="TreeGrafter"/>
</dbReference>
<protein>
    <recommendedName>
        <fullName evidence="5">Cns1/TTC4 wheel domain-containing protein</fullName>
    </recommendedName>
</protein>
<proteinExistence type="inferred from homology"/>
<dbReference type="PANTHER" id="PTHR46035:SF1">
    <property type="entry name" value="TETRATRICOPEPTIDE REPEAT PROTEIN 4"/>
    <property type="match status" value="1"/>
</dbReference>
<keyword evidence="1" id="KW-0677">Repeat</keyword>
<dbReference type="Gene3D" id="1.25.40.10">
    <property type="entry name" value="Tetratricopeptide repeat domain"/>
    <property type="match status" value="1"/>
</dbReference>
<sequence length="413" mass="46188">MHIEEISDKMEESLKVSQPEQATPETQPTATDATKPQLPPAHAIASGKTVDEVWEDLNKSPLFMTDLDASEENDDIAALQALAYEGTPLENGQEFKERGNEYFKIKNYVDAKEFYGKGIAILAGEERKRARGEQTKNQEGVIDTEEEIQKQRETLEALYVNRAACHLSVKNYRSCWLDCAAALRLNPRNIKAYFRSARALLAVDRIEEADDVCARGLSLDGSNASLRAVADDIIKRAKEIDARRKREAEREAKEKRRALLIKAAMRARNIPTRTTSQPPEMEDAGIALLPDPDDPRSTLAFPTVLLYPLHLESDFVKAFEETHSLEDHLSYIFPLPWDKEGAYTTAGVEAFVETTQGGLLKMGKRVPLLKLLGTGKVEVVDEVVRIFVVPKDKAEAWTKEHKAKRAAEKGEAS</sequence>
<dbReference type="OrthoDB" id="420195at2759"/>
<dbReference type="KEGG" id="fvn:FVRRES_12900"/>
<dbReference type="GeneID" id="37264530"/>
<feature type="region of interest" description="Disordered" evidence="4">
    <location>
        <begin position="1"/>
        <end position="49"/>
    </location>
</feature>
<dbReference type="SMART" id="SM00028">
    <property type="entry name" value="TPR"/>
    <property type="match status" value="3"/>
</dbReference>
<feature type="compositionally biased region" description="Basic and acidic residues" evidence="4">
    <location>
        <begin position="1"/>
        <end position="14"/>
    </location>
</feature>
<keyword evidence="2" id="KW-0802">TPR repeat</keyword>
<dbReference type="RefSeq" id="XP_025582598.1">
    <property type="nucleotide sequence ID" value="XM_025728207.2"/>
</dbReference>
<evidence type="ECO:0000259" key="5">
    <source>
        <dbReference type="Pfam" id="PF18972"/>
    </source>
</evidence>
<dbReference type="InterPro" id="IPR019734">
    <property type="entry name" value="TPR_rpt"/>
</dbReference>
<dbReference type="SUPFAM" id="SSF48452">
    <property type="entry name" value="TPR-like"/>
    <property type="match status" value="1"/>
</dbReference>
<feature type="domain" description="Cns1/TTC4 wheel" evidence="5">
    <location>
        <begin position="291"/>
        <end position="400"/>
    </location>
</feature>
<dbReference type="InterPro" id="IPR044059">
    <property type="entry name" value="Csn1/TTC4_wheel"/>
</dbReference>
<evidence type="ECO:0000256" key="2">
    <source>
        <dbReference type="ARBA" id="ARBA00022803"/>
    </source>
</evidence>
<dbReference type="PANTHER" id="PTHR46035">
    <property type="entry name" value="TETRATRICOPEPTIDE REPEAT PROTEIN 4"/>
    <property type="match status" value="1"/>
</dbReference>
<evidence type="ECO:0000256" key="1">
    <source>
        <dbReference type="ARBA" id="ARBA00022737"/>
    </source>
</evidence>
<dbReference type="Pfam" id="PF18972">
    <property type="entry name" value="Wheel"/>
    <property type="match status" value="1"/>
</dbReference>
<dbReference type="AlphaFoldDB" id="A0A2L2T4K1"/>
<dbReference type="GO" id="GO:0005634">
    <property type="term" value="C:nucleus"/>
    <property type="evidence" value="ECO:0007669"/>
    <property type="project" value="TreeGrafter"/>
</dbReference>
<accession>A0A2L2T4K1</accession>